<feature type="domain" description="Retrovirus-related Pol polyprotein from transposon TNT 1-94-like beta-barrel" evidence="1">
    <location>
        <begin position="24"/>
        <end position="101"/>
    </location>
</feature>
<dbReference type="AlphaFoldDB" id="A0AAW2MRC4"/>
<reference evidence="3" key="2">
    <citation type="journal article" date="2024" name="Plant">
        <title>Genomic evolution and insights into agronomic trait innovations of Sesamum species.</title>
        <authorList>
            <person name="Miao H."/>
            <person name="Wang L."/>
            <person name="Qu L."/>
            <person name="Liu H."/>
            <person name="Sun Y."/>
            <person name="Le M."/>
            <person name="Wang Q."/>
            <person name="Wei S."/>
            <person name="Zheng Y."/>
            <person name="Lin W."/>
            <person name="Duan Y."/>
            <person name="Cao H."/>
            <person name="Xiong S."/>
            <person name="Wang X."/>
            <person name="Wei L."/>
            <person name="Li C."/>
            <person name="Ma Q."/>
            <person name="Ju M."/>
            <person name="Zhao R."/>
            <person name="Li G."/>
            <person name="Mu C."/>
            <person name="Tian Q."/>
            <person name="Mei H."/>
            <person name="Zhang T."/>
            <person name="Gao T."/>
            <person name="Zhang H."/>
        </authorList>
    </citation>
    <scope>NUCLEOTIDE SEQUENCE</scope>
    <source>
        <strain evidence="3">KEN8</strain>
    </source>
</reference>
<proteinExistence type="predicted"/>
<evidence type="ECO:0000259" key="1">
    <source>
        <dbReference type="Pfam" id="PF22936"/>
    </source>
</evidence>
<name>A0AAW2MRC4_9LAMI</name>
<gene>
    <name evidence="3" type="ORF">Scaly_2211300</name>
</gene>
<accession>A0AAW2MRC4</accession>
<dbReference type="Pfam" id="PF25597">
    <property type="entry name" value="SH3_retrovirus"/>
    <property type="match status" value="1"/>
</dbReference>
<organism evidence="3">
    <name type="scientific">Sesamum calycinum</name>
    <dbReference type="NCBI Taxonomy" id="2727403"/>
    <lineage>
        <taxon>Eukaryota</taxon>
        <taxon>Viridiplantae</taxon>
        <taxon>Streptophyta</taxon>
        <taxon>Embryophyta</taxon>
        <taxon>Tracheophyta</taxon>
        <taxon>Spermatophyta</taxon>
        <taxon>Magnoliopsida</taxon>
        <taxon>eudicotyledons</taxon>
        <taxon>Gunneridae</taxon>
        <taxon>Pentapetalae</taxon>
        <taxon>asterids</taxon>
        <taxon>lamiids</taxon>
        <taxon>Lamiales</taxon>
        <taxon>Pedaliaceae</taxon>
        <taxon>Sesamum</taxon>
    </lineage>
</organism>
<evidence type="ECO:0000259" key="2">
    <source>
        <dbReference type="Pfam" id="PF25597"/>
    </source>
</evidence>
<reference evidence="3" key="1">
    <citation type="submission" date="2020-06" db="EMBL/GenBank/DDBJ databases">
        <authorList>
            <person name="Li T."/>
            <person name="Hu X."/>
            <person name="Zhang T."/>
            <person name="Song X."/>
            <person name="Zhang H."/>
            <person name="Dai N."/>
            <person name="Sheng W."/>
            <person name="Hou X."/>
            <person name="Wei L."/>
        </authorList>
    </citation>
    <scope>NUCLEOTIDE SEQUENCE</scope>
    <source>
        <strain evidence="3">KEN8</strain>
        <tissue evidence="3">Leaf</tissue>
    </source>
</reference>
<dbReference type="InterPro" id="IPR057670">
    <property type="entry name" value="SH3_retrovirus"/>
</dbReference>
<protein>
    <submittedName>
        <fullName evidence="3">Uncharacterized protein</fullName>
    </submittedName>
</protein>
<comment type="caution">
    <text evidence="3">The sequence shown here is derived from an EMBL/GenBank/DDBJ whole genome shotgun (WGS) entry which is preliminary data.</text>
</comment>
<dbReference type="InterPro" id="IPR054722">
    <property type="entry name" value="PolX-like_BBD"/>
</dbReference>
<dbReference type="Pfam" id="PF22936">
    <property type="entry name" value="Pol_BBD"/>
    <property type="match status" value="1"/>
</dbReference>
<evidence type="ECO:0000313" key="3">
    <source>
        <dbReference type="EMBL" id="KAL0333098.1"/>
    </source>
</evidence>
<feature type="domain" description="Retroviral polymerase SH3-like" evidence="2">
    <location>
        <begin position="134"/>
        <end position="169"/>
    </location>
</feature>
<dbReference type="EMBL" id="JACGWM010000013">
    <property type="protein sequence ID" value="KAL0333098.1"/>
    <property type="molecule type" value="Genomic_DNA"/>
</dbReference>
<sequence length="275" mass="31367">MQEGRMLEEEEGKGKGRRNHCEHCDTGCGAHICNNLLVLERYRKLSMDEMILRLGDGKTVAAEAVGSLNLVIGDHIRIELKNCYYVPSMIKNIIFISILDNDAAKLLKFGWFKTVSEPYEIWHGKPAFYKFDEYPKETAGYYFCDPPEQKIFVSRNAVFLKEDFPTSSRRDEALLEETSEIPQQNNATPFEPTVPTDCVPVLCKSTRESRPLDRYGFLGLTSQLENDPRTYGEAMSNIDFDNWLEVMKSKTDSMGSNQLWTLVDPPNGVKPVECK</sequence>